<keyword evidence="2" id="KW-1185">Reference proteome</keyword>
<reference evidence="1" key="2">
    <citation type="journal article" date="2013" name="Mar. Genomics">
        <title>Expression of sulfatases in Rhodopirellula baltica and the diversity of sulfatases in the genus Rhodopirellula.</title>
        <authorList>
            <person name="Wegner C.E."/>
            <person name="Richter-Heitmann T."/>
            <person name="Klindworth A."/>
            <person name="Klockow C."/>
            <person name="Richter M."/>
            <person name="Achstetter T."/>
            <person name="Glockner F.O."/>
            <person name="Harder J."/>
        </authorList>
    </citation>
    <scope>NUCLEOTIDE SEQUENCE [LARGE SCALE GENOMIC DNA]</scope>
    <source>
        <strain evidence="1">6C</strain>
    </source>
</reference>
<protein>
    <submittedName>
        <fullName evidence="1">Uncharacterized protein</fullName>
    </submittedName>
</protein>
<sequence>MNQRSKETLDRRDRRRELDLLPQINFHNSLITTASLPRVSQAHWRSPRILLVALQ</sequence>
<dbReference type="AlphaFoldDB" id="M2B6K8"/>
<accession>M2B6K8</accession>
<name>M2B6K8_9BACT</name>
<evidence type="ECO:0000313" key="1">
    <source>
        <dbReference type="EMBL" id="EMB17378.1"/>
    </source>
</evidence>
<reference evidence="1" key="1">
    <citation type="submission" date="2012-11" db="EMBL/GenBank/DDBJ databases">
        <title>Permanent draft genomes of Rhodopirellula europaea strain SH398 and 6C.</title>
        <authorList>
            <person name="Richter M."/>
            <person name="Richter-Heitmann T."/>
            <person name="Frank C."/>
            <person name="Harder J."/>
            <person name="Glockner F.O."/>
        </authorList>
    </citation>
    <scope>NUCLEOTIDE SEQUENCE</scope>
    <source>
        <strain evidence="1">6C</strain>
    </source>
</reference>
<dbReference type="EMBL" id="ANMO01000097">
    <property type="protein sequence ID" value="EMB17378.1"/>
    <property type="molecule type" value="Genomic_DNA"/>
</dbReference>
<proteinExistence type="predicted"/>
<dbReference type="PATRIC" id="fig|1263867.3.peg.2034"/>
<organism evidence="1 2">
    <name type="scientific">Rhodopirellula europaea 6C</name>
    <dbReference type="NCBI Taxonomy" id="1263867"/>
    <lineage>
        <taxon>Bacteria</taxon>
        <taxon>Pseudomonadati</taxon>
        <taxon>Planctomycetota</taxon>
        <taxon>Planctomycetia</taxon>
        <taxon>Pirellulales</taxon>
        <taxon>Pirellulaceae</taxon>
        <taxon>Rhodopirellula</taxon>
    </lineage>
</organism>
<comment type="caution">
    <text evidence="1">The sequence shown here is derived from an EMBL/GenBank/DDBJ whole genome shotgun (WGS) entry which is preliminary data.</text>
</comment>
<evidence type="ECO:0000313" key="2">
    <source>
        <dbReference type="Proteomes" id="UP000011529"/>
    </source>
</evidence>
<gene>
    <name evidence="1" type="ORF">RE6C_01916</name>
</gene>
<dbReference type="Proteomes" id="UP000011529">
    <property type="component" value="Unassembled WGS sequence"/>
</dbReference>